<dbReference type="InterPro" id="IPR020449">
    <property type="entry name" value="Tscrpt_reg_AraC-type_HTH"/>
</dbReference>
<name>A0ABZ2YLM7_9BACT</name>
<keyword evidence="6" id="KW-1185">Reference proteome</keyword>
<dbReference type="InterPro" id="IPR009057">
    <property type="entry name" value="Homeodomain-like_sf"/>
</dbReference>
<organism evidence="5 6">
    <name type="scientific">Chitinophaga pollutisoli</name>
    <dbReference type="NCBI Taxonomy" id="3133966"/>
    <lineage>
        <taxon>Bacteria</taxon>
        <taxon>Pseudomonadati</taxon>
        <taxon>Bacteroidota</taxon>
        <taxon>Chitinophagia</taxon>
        <taxon>Chitinophagales</taxon>
        <taxon>Chitinophagaceae</taxon>
        <taxon>Chitinophaga</taxon>
    </lineage>
</organism>
<dbReference type="SUPFAM" id="SSF46689">
    <property type="entry name" value="Homeodomain-like"/>
    <property type="match status" value="1"/>
</dbReference>
<feature type="domain" description="HTH araC/xylS-type" evidence="4">
    <location>
        <begin position="12"/>
        <end position="109"/>
    </location>
</feature>
<dbReference type="RefSeq" id="WP_341835541.1">
    <property type="nucleotide sequence ID" value="NZ_CP149822.1"/>
</dbReference>
<evidence type="ECO:0000256" key="3">
    <source>
        <dbReference type="ARBA" id="ARBA00023163"/>
    </source>
</evidence>
<evidence type="ECO:0000256" key="1">
    <source>
        <dbReference type="ARBA" id="ARBA00023015"/>
    </source>
</evidence>
<dbReference type="Gene3D" id="1.10.10.60">
    <property type="entry name" value="Homeodomain-like"/>
    <property type="match status" value="1"/>
</dbReference>
<dbReference type="InterPro" id="IPR053142">
    <property type="entry name" value="PchR_regulatory_protein"/>
</dbReference>
<dbReference type="PROSITE" id="PS01124">
    <property type="entry name" value="HTH_ARAC_FAMILY_2"/>
    <property type="match status" value="1"/>
</dbReference>
<proteinExistence type="predicted"/>
<dbReference type="Proteomes" id="UP001485459">
    <property type="component" value="Chromosome"/>
</dbReference>
<evidence type="ECO:0000259" key="4">
    <source>
        <dbReference type="PROSITE" id="PS01124"/>
    </source>
</evidence>
<evidence type="ECO:0000313" key="5">
    <source>
        <dbReference type="EMBL" id="WZN40626.1"/>
    </source>
</evidence>
<accession>A0ABZ2YLM7</accession>
<keyword evidence="3" id="KW-0804">Transcription</keyword>
<evidence type="ECO:0000313" key="6">
    <source>
        <dbReference type="Proteomes" id="UP001485459"/>
    </source>
</evidence>
<dbReference type="InterPro" id="IPR018060">
    <property type="entry name" value="HTH_AraC"/>
</dbReference>
<dbReference type="Pfam" id="PF12833">
    <property type="entry name" value="HTH_18"/>
    <property type="match status" value="1"/>
</dbReference>
<dbReference type="SMART" id="SM00342">
    <property type="entry name" value="HTH_ARAC"/>
    <property type="match status" value="1"/>
</dbReference>
<keyword evidence="2" id="KW-0238">DNA-binding</keyword>
<protein>
    <submittedName>
        <fullName evidence="5">AraC family transcriptional regulator</fullName>
    </submittedName>
</protein>
<reference evidence="6" key="1">
    <citation type="submission" date="2024-03" db="EMBL/GenBank/DDBJ databases">
        <title>Chitinophaga horti sp. nov., isolated from garden soil.</title>
        <authorList>
            <person name="Lee D.S."/>
            <person name="Han D.M."/>
            <person name="Baek J.H."/>
            <person name="Choi D.G."/>
            <person name="Jeon J.H."/>
            <person name="Jeon C.O."/>
        </authorList>
    </citation>
    <scope>NUCLEOTIDE SEQUENCE [LARGE SCALE GENOMIC DNA]</scope>
    <source>
        <strain evidence="6">GPA1</strain>
    </source>
</reference>
<dbReference type="EMBL" id="CP149822">
    <property type="protein sequence ID" value="WZN40626.1"/>
    <property type="molecule type" value="Genomic_DNA"/>
</dbReference>
<sequence>MQLSNQDVYTLIQVKHDIQRSVYLPISIKDILRSTDLSETRLTQGFKFLYQHTVSRYHLVVSMEYAYTLLTDGLPVKEVAIKLGYRSQSHFNRSFRQIFNMPPSFINRNINAVN</sequence>
<keyword evidence="1" id="KW-0805">Transcription regulation</keyword>
<dbReference type="PANTHER" id="PTHR47893:SF1">
    <property type="entry name" value="REGULATORY PROTEIN PCHR"/>
    <property type="match status" value="1"/>
</dbReference>
<evidence type="ECO:0000256" key="2">
    <source>
        <dbReference type="ARBA" id="ARBA00023125"/>
    </source>
</evidence>
<gene>
    <name evidence="5" type="ORF">WJU16_21935</name>
</gene>
<dbReference type="PRINTS" id="PR00032">
    <property type="entry name" value="HTHARAC"/>
</dbReference>
<dbReference type="PANTHER" id="PTHR47893">
    <property type="entry name" value="REGULATORY PROTEIN PCHR"/>
    <property type="match status" value="1"/>
</dbReference>